<dbReference type="Proteomes" id="UP000824120">
    <property type="component" value="Chromosome 12"/>
</dbReference>
<dbReference type="AlphaFoldDB" id="A0A9J5W6P2"/>
<gene>
    <name evidence="1" type="ORF">H5410_061051</name>
</gene>
<evidence type="ECO:0000313" key="1">
    <source>
        <dbReference type="EMBL" id="KAG5571285.1"/>
    </source>
</evidence>
<organism evidence="1 2">
    <name type="scientific">Solanum commersonii</name>
    <name type="common">Commerson's wild potato</name>
    <name type="synonym">Commerson's nightshade</name>
    <dbReference type="NCBI Taxonomy" id="4109"/>
    <lineage>
        <taxon>Eukaryota</taxon>
        <taxon>Viridiplantae</taxon>
        <taxon>Streptophyta</taxon>
        <taxon>Embryophyta</taxon>
        <taxon>Tracheophyta</taxon>
        <taxon>Spermatophyta</taxon>
        <taxon>Magnoliopsida</taxon>
        <taxon>eudicotyledons</taxon>
        <taxon>Gunneridae</taxon>
        <taxon>Pentapetalae</taxon>
        <taxon>asterids</taxon>
        <taxon>lamiids</taxon>
        <taxon>Solanales</taxon>
        <taxon>Solanaceae</taxon>
        <taxon>Solanoideae</taxon>
        <taxon>Solaneae</taxon>
        <taxon>Solanum</taxon>
    </lineage>
</organism>
<comment type="caution">
    <text evidence="1">The sequence shown here is derived from an EMBL/GenBank/DDBJ whole genome shotgun (WGS) entry which is preliminary data.</text>
</comment>
<evidence type="ECO:0000313" key="2">
    <source>
        <dbReference type="Proteomes" id="UP000824120"/>
    </source>
</evidence>
<name>A0A9J5W6P2_SOLCO</name>
<keyword evidence="2" id="KW-1185">Reference proteome</keyword>
<sequence>MTGGLIGGGGGGEGSDGGYSFGIGNGEVMTSVQMVVEAAVEVVVKEEVVMEDLVLALDMGHGGGGN</sequence>
<proteinExistence type="predicted"/>
<protein>
    <submittedName>
        <fullName evidence="1">Uncharacterized protein</fullName>
    </submittedName>
</protein>
<reference evidence="1 2" key="1">
    <citation type="submission" date="2020-09" db="EMBL/GenBank/DDBJ databases">
        <title>De no assembly of potato wild relative species, Solanum commersonii.</title>
        <authorList>
            <person name="Cho K."/>
        </authorList>
    </citation>
    <scope>NUCLEOTIDE SEQUENCE [LARGE SCALE GENOMIC DNA]</scope>
    <source>
        <strain evidence="1">LZ3.2</strain>
        <tissue evidence="1">Leaf</tissue>
    </source>
</reference>
<accession>A0A9J5W6P2</accession>
<dbReference type="EMBL" id="JACXVP010000012">
    <property type="protein sequence ID" value="KAG5571285.1"/>
    <property type="molecule type" value="Genomic_DNA"/>
</dbReference>